<sequence length="63" mass="7891">MSRPPWRNRTIPRAASRSRPRGTRPPRRHRRSQRPLRTRAPHRRRRWYLPRRPRSRPALPSRR</sequence>
<evidence type="ECO:0000313" key="2">
    <source>
        <dbReference type="EMBL" id="TMQ55517.1"/>
    </source>
</evidence>
<comment type="caution">
    <text evidence="2">The sequence shown here is derived from an EMBL/GenBank/DDBJ whole genome shotgun (WGS) entry which is preliminary data.</text>
</comment>
<proteinExistence type="predicted"/>
<gene>
    <name evidence="2" type="ORF">E6K74_03095</name>
</gene>
<feature type="region of interest" description="Disordered" evidence="1">
    <location>
        <begin position="1"/>
        <end position="63"/>
    </location>
</feature>
<dbReference type="AlphaFoldDB" id="A0A538SVU5"/>
<evidence type="ECO:0000256" key="1">
    <source>
        <dbReference type="SAM" id="MobiDB-lite"/>
    </source>
</evidence>
<reference evidence="2 3" key="1">
    <citation type="journal article" date="2019" name="Nat. Microbiol.">
        <title>Mediterranean grassland soil C-N compound turnover is dependent on rainfall and depth, and is mediated by genomically divergent microorganisms.</title>
        <authorList>
            <person name="Diamond S."/>
            <person name="Andeer P.F."/>
            <person name="Li Z."/>
            <person name="Crits-Christoph A."/>
            <person name="Burstein D."/>
            <person name="Anantharaman K."/>
            <person name="Lane K.R."/>
            <person name="Thomas B.C."/>
            <person name="Pan C."/>
            <person name="Northen T.R."/>
            <person name="Banfield J.F."/>
        </authorList>
    </citation>
    <scope>NUCLEOTIDE SEQUENCE [LARGE SCALE GENOMIC DNA]</scope>
    <source>
        <strain evidence="2">WS_4</strain>
    </source>
</reference>
<dbReference type="EMBL" id="VBOU01000022">
    <property type="protein sequence ID" value="TMQ55517.1"/>
    <property type="molecule type" value="Genomic_DNA"/>
</dbReference>
<feature type="compositionally biased region" description="Basic residues" evidence="1">
    <location>
        <begin position="16"/>
        <end position="63"/>
    </location>
</feature>
<accession>A0A538SVU5</accession>
<name>A0A538SVU5_UNCEI</name>
<evidence type="ECO:0000313" key="3">
    <source>
        <dbReference type="Proteomes" id="UP000319829"/>
    </source>
</evidence>
<protein>
    <submittedName>
        <fullName evidence="2">Uncharacterized protein</fullName>
    </submittedName>
</protein>
<organism evidence="2 3">
    <name type="scientific">Eiseniibacteriota bacterium</name>
    <dbReference type="NCBI Taxonomy" id="2212470"/>
    <lineage>
        <taxon>Bacteria</taxon>
        <taxon>Candidatus Eiseniibacteriota</taxon>
    </lineage>
</organism>
<dbReference type="Proteomes" id="UP000319829">
    <property type="component" value="Unassembled WGS sequence"/>
</dbReference>